<name>A0ABM5V0X4_9BURK</name>
<comment type="similarity">
    <text evidence="2">Belongs to the inositol monophosphatase superfamily.</text>
</comment>
<sequence>MPDFLSPAPLFTKSIDAAQLQEFSAFIGELCSISGAIIRSHYLSGIEVESKSDHSPVTAADRDTELALRSAIMARYPQHGIIGEEHGAYREDADYCWVLDPIDGTKAFVSNCYIFGTLISLMHQGRPIIGALHSPLMEHLLIGSAGGTTLNGKPVGMRACADVGDAMLLATDHWDIFTHHNGPAFEKLSREARLYRGWGDCHGYFQLATGGADIMLDPVLKIWDIMAIVPIIEGAGGRITDWQGNNPLTATAIVATAGGVHDKVIRALNPAS</sequence>
<dbReference type="SUPFAM" id="SSF56655">
    <property type="entry name" value="Carbohydrate phosphatase"/>
    <property type="match status" value="1"/>
</dbReference>
<reference evidence="7" key="1">
    <citation type="journal article" date="2015" name="Genome Announc.">
        <title>Complete Genome Sequence of Herbaspirillum hiltneri N3 (DSM 17495), Isolated from Surface-Sterilized Wheat Roots.</title>
        <authorList>
            <person name="Guizelini D."/>
            <person name="Saizaki P.M."/>
            <person name="Coimbra N.A."/>
            <person name="Weiss V.A."/>
            <person name="Faoro H."/>
            <person name="Sfeir M.Z."/>
            <person name="Baura V.A."/>
            <person name="Monteiro R.A."/>
            <person name="Chubatsu L.S."/>
            <person name="Souza E.M."/>
            <person name="Cruz L.M."/>
            <person name="Pedrosa F.O."/>
            <person name="Raittz R.T."/>
            <person name="Marchaukoski J.N."/>
            <person name="Steffens M.B."/>
        </authorList>
    </citation>
    <scope>NUCLEOTIDE SEQUENCE [LARGE SCALE GENOMIC DNA]</scope>
    <source>
        <strain evidence="7">N3</strain>
    </source>
</reference>
<dbReference type="Gene3D" id="3.30.540.10">
    <property type="entry name" value="Fructose-1,6-Bisphosphatase, subunit A, domain 1"/>
    <property type="match status" value="1"/>
</dbReference>
<evidence type="ECO:0000256" key="2">
    <source>
        <dbReference type="ARBA" id="ARBA00009759"/>
    </source>
</evidence>
<dbReference type="Pfam" id="PF00459">
    <property type="entry name" value="Inositol_P"/>
    <property type="match status" value="1"/>
</dbReference>
<evidence type="ECO:0000256" key="3">
    <source>
        <dbReference type="ARBA" id="ARBA00022723"/>
    </source>
</evidence>
<keyword evidence="5" id="KW-0460">Magnesium</keyword>
<dbReference type="EMBL" id="CP011409">
    <property type="protein sequence ID" value="AKZ63200.1"/>
    <property type="molecule type" value="Genomic_DNA"/>
</dbReference>
<dbReference type="RefSeq" id="WP_053197555.1">
    <property type="nucleotide sequence ID" value="NZ_CP011409.1"/>
</dbReference>
<accession>A0ABM5V0X4</accession>
<dbReference type="InterPro" id="IPR051090">
    <property type="entry name" value="Inositol_monoP_superfamily"/>
</dbReference>
<evidence type="ECO:0000256" key="4">
    <source>
        <dbReference type="ARBA" id="ARBA00022801"/>
    </source>
</evidence>
<dbReference type="PANTHER" id="PTHR43200">
    <property type="entry name" value="PHOSPHATASE"/>
    <property type="match status" value="1"/>
</dbReference>
<dbReference type="InterPro" id="IPR000760">
    <property type="entry name" value="Inositol_monophosphatase-like"/>
</dbReference>
<gene>
    <name evidence="6" type="ORF">F506_11440</name>
</gene>
<evidence type="ECO:0000256" key="1">
    <source>
        <dbReference type="ARBA" id="ARBA00001946"/>
    </source>
</evidence>
<dbReference type="Gene3D" id="3.40.190.80">
    <property type="match status" value="1"/>
</dbReference>
<dbReference type="InterPro" id="IPR020583">
    <property type="entry name" value="Inositol_monoP_metal-BS"/>
</dbReference>
<dbReference type="PANTHER" id="PTHR43200:SF6">
    <property type="entry name" value="3'(2'),5'-BISPHOSPHATE NUCLEOTIDASE"/>
    <property type="match status" value="1"/>
</dbReference>
<keyword evidence="4" id="KW-0378">Hydrolase</keyword>
<dbReference type="PROSITE" id="PS00629">
    <property type="entry name" value="IMP_1"/>
    <property type="match status" value="1"/>
</dbReference>
<dbReference type="PRINTS" id="PR00377">
    <property type="entry name" value="IMPHPHTASES"/>
</dbReference>
<protein>
    <submittedName>
        <fullName evidence="6">Inositol monophosphatase</fullName>
    </submittedName>
</protein>
<organism evidence="6 7">
    <name type="scientific">Herbaspirillum hiltneri N3</name>
    <dbReference type="NCBI Taxonomy" id="1262470"/>
    <lineage>
        <taxon>Bacteria</taxon>
        <taxon>Pseudomonadati</taxon>
        <taxon>Pseudomonadota</taxon>
        <taxon>Betaproteobacteria</taxon>
        <taxon>Burkholderiales</taxon>
        <taxon>Oxalobacteraceae</taxon>
        <taxon>Herbaspirillum</taxon>
    </lineage>
</organism>
<dbReference type="Proteomes" id="UP000063429">
    <property type="component" value="Chromosome"/>
</dbReference>
<keyword evidence="3" id="KW-0479">Metal-binding</keyword>
<proteinExistence type="inferred from homology"/>
<comment type="cofactor">
    <cofactor evidence="1">
        <name>Mg(2+)</name>
        <dbReference type="ChEBI" id="CHEBI:18420"/>
    </cofactor>
</comment>
<evidence type="ECO:0000313" key="6">
    <source>
        <dbReference type="EMBL" id="AKZ63200.1"/>
    </source>
</evidence>
<evidence type="ECO:0000256" key="5">
    <source>
        <dbReference type="ARBA" id="ARBA00022842"/>
    </source>
</evidence>
<evidence type="ECO:0000313" key="7">
    <source>
        <dbReference type="Proteomes" id="UP000063429"/>
    </source>
</evidence>
<keyword evidence="7" id="KW-1185">Reference proteome</keyword>